<sequence length="218" mass="25258">MLRKVELYMARESNTTVPKGVFYDRKLVFKKSSGSLTDLDETQRIKEPDVGTSTQSEVVKPVETQKEMMESEMKSMYDNQVWNLVDQTPDLKTVGCKWVFKKKTDVDERILFVIAAFYDYEIWQMDVKTAFLKGKLSEDVYMTQLEGFVQSKYPNRVCKLVKSIYGLKQASRSWNLCFDEKIKEFGFSRSKDESCVYVGASGSIEVYPMSYTDSKVLM</sequence>
<dbReference type="EMBL" id="CM042015">
    <property type="protein sequence ID" value="KAI3710200.1"/>
    <property type="molecule type" value="Genomic_DNA"/>
</dbReference>
<reference evidence="1 2" key="2">
    <citation type="journal article" date="2022" name="Mol. Ecol. Resour.">
        <title>The genomes of chicory, endive, great burdock and yacon provide insights into Asteraceae paleo-polyploidization history and plant inulin production.</title>
        <authorList>
            <person name="Fan W."/>
            <person name="Wang S."/>
            <person name="Wang H."/>
            <person name="Wang A."/>
            <person name="Jiang F."/>
            <person name="Liu H."/>
            <person name="Zhao H."/>
            <person name="Xu D."/>
            <person name="Zhang Y."/>
        </authorList>
    </citation>
    <scope>NUCLEOTIDE SEQUENCE [LARGE SCALE GENOMIC DNA]</scope>
    <source>
        <strain evidence="2">cv. Punajuju</strain>
        <tissue evidence="1">Leaves</tissue>
    </source>
</reference>
<evidence type="ECO:0000313" key="2">
    <source>
        <dbReference type="Proteomes" id="UP001055811"/>
    </source>
</evidence>
<keyword evidence="2" id="KW-1185">Reference proteome</keyword>
<proteinExistence type="predicted"/>
<gene>
    <name evidence="1" type="ORF">L2E82_39974</name>
</gene>
<accession>A0ACB9AP36</accession>
<reference evidence="2" key="1">
    <citation type="journal article" date="2022" name="Mol. Ecol. Resour.">
        <title>The genomes of chicory, endive, great burdock and yacon provide insights into Asteraceae palaeo-polyploidization history and plant inulin production.</title>
        <authorList>
            <person name="Fan W."/>
            <person name="Wang S."/>
            <person name="Wang H."/>
            <person name="Wang A."/>
            <person name="Jiang F."/>
            <person name="Liu H."/>
            <person name="Zhao H."/>
            <person name="Xu D."/>
            <person name="Zhang Y."/>
        </authorList>
    </citation>
    <scope>NUCLEOTIDE SEQUENCE [LARGE SCALE GENOMIC DNA]</scope>
    <source>
        <strain evidence="2">cv. Punajuju</strain>
    </source>
</reference>
<organism evidence="1 2">
    <name type="scientific">Cichorium intybus</name>
    <name type="common">Chicory</name>
    <dbReference type="NCBI Taxonomy" id="13427"/>
    <lineage>
        <taxon>Eukaryota</taxon>
        <taxon>Viridiplantae</taxon>
        <taxon>Streptophyta</taxon>
        <taxon>Embryophyta</taxon>
        <taxon>Tracheophyta</taxon>
        <taxon>Spermatophyta</taxon>
        <taxon>Magnoliopsida</taxon>
        <taxon>eudicotyledons</taxon>
        <taxon>Gunneridae</taxon>
        <taxon>Pentapetalae</taxon>
        <taxon>asterids</taxon>
        <taxon>campanulids</taxon>
        <taxon>Asterales</taxon>
        <taxon>Asteraceae</taxon>
        <taxon>Cichorioideae</taxon>
        <taxon>Cichorieae</taxon>
        <taxon>Cichoriinae</taxon>
        <taxon>Cichorium</taxon>
    </lineage>
</organism>
<protein>
    <submittedName>
        <fullName evidence="1">Uncharacterized protein</fullName>
    </submittedName>
</protein>
<comment type="caution">
    <text evidence="1">The sequence shown here is derived from an EMBL/GenBank/DDBJ whole genome shotgun (WGS) entry which is preliminary data.</text>
</comment>
<dbReference type="Proteomes" id="UP001055811">
    <property type="component" value="Linkage Group LG07"/>
</dbReference>
<name>A0ACB9AP36_CICIN</name>
<evidence type="ECO:0000313" key="1">
    <source>
        <dbReference type="EMBL" id="KAI3710200.1"/>
    </source>
</evidence>